<feature type="transmembrane region" description="Helical" evidence="2">
    <location>
        <begin position="342"/>
        <end position="361"/>
    </location>
</feature>
<feature type="compositionally biased region" description="Basic and acidic residues" evidence="1">
    <location>
        <begin position="39"/>
        <end position="50"/>
    </location>
</feature>
<keyword evidence="4" id="KW-1185">Reference proteome</keyword>
<evidence type="ECO:0000256" key="2">
    <source>
        <dbReference type="SAM" id="Phobius"/>
    </source>
</evidence>
<feature type="region of interest" description="Disordered" evidence="1">
    <location>
        <begin position="1"/>
        <end position="62"/>
    </location>
</feature>
<dbReference type="Gramene" id="OQU80058">
    <property type="protein sequence ID" value="OQU80058"/>
    <property type="gene ID" value="SORBI_3007G073000"/>
</dbReference>
<dbReference type="OMA" id="IFIAFDM"/>
<keyword evidence="2" id="KW-0472">Membrane</keyword>
<feature type="compositionally biased region" description="Polar residues" evidence="1">
    <location>
        <begin position="138"/>
        <end position="155"/>
    </location>
</feature>
<reference evidence="4" key="2">
    <citation type="journal article" date="2018" name="Plant J.">
        <title>The Sorghum bicolor reference genome: improved assembly, gene annotations, a transcriptome atlas, and signatures of genome organization.</title>
        <authorList>
            <person name="McCormick R.F."/>
            <person name="Truong S.K."/>
            <person name="Sreedasyam A."/>
            <person name="Jenkins J."/>
            <person name="Shu S."/>
            <person name="Sims D."/>
            <person name="Kennedy M."/>
            <person name="Amirebrahimi M."/>
            <person name="Weers B.D."/>
            <person name="McKinley B."/>
            <person name="Mattison A."/>
            <person name="Morishige D.T."/>
            <person name="Grimwood J."/>
            <person name="Schmutz J."/>
            <person name="Mullet J.E."/>
        </authorList>
    </citation>
    <scope>NUCLEOTIDE SEQUENCE [LARGE SCALE GENOMIC DNA]</scope>
    <source>
        <strain evidence="4">cv. BTx623</strain>
    </source>
</reference>
<keyword evidence="2" id="KW-0812">Transmembrane</keyword>
<dbReference type="EMBL" id="CM000766">
    <property type="protein sequence ID" value="OQU80058.1"/>
    <property type="molecule type" value="Genomic_DNA"/>
</dbReference>
<sequence>METAEEQRSTQRWQRLQRPATTEDLVVVPAADQLDDDSWDRRAQHRHADQKGSGGGGDDELEMMRRDRGWRWLKAVSMVVFTARPNKTTAATTTTEMEPLYPPQEPRSDDQSSRMAAREAEIRLRSPQRRTREVDVSKVNTGPWLNSPQRRSPAQVQPPLPPRQPAESGSKNSVPEVVMDVASSPRTAQVGGVVHSNPDDDKEQRGRCLKYSQKALGFAVCTFIGYAANASTNTAFKMAIAPFFLAVCADLLSLKTKAKLGSALVYFSSLHLLLMTYLIFIAFDMDHAYAILFLPLVVFASHLLQKLWPPKPPGPDATPQSADERSKAASKELDSIFELSSLILNWSSFVSAIMTVVRHFITVAGKDNDEIAPGAVGLLFFLTIILGIYLMLASTVRNPALNLPTKYLDVVLICLLLSTLIATVMTFSGANWKEKQSPPAGGSS</sequence>
<feature type="transmembrane region" description="Helical" evidence="2">
    <location>
        <begin position="264"/>
        <end position="282"/>
    </location>
</feature>
<gene>
    <name evidence="3" type="ORF">SORBI_3007G073000</name>
</gene>
<feature type="transmembrane region" description="Helical" evidence="2">
    <location>
        <begin position="373"/>
        <end position="395"/>
    </location>
</feature>
<evidence type="ECO:0000256" key="1">
    <source>
        <dbReference type="SAM" id="MobiDB-lite"/>
    </source>
</evidence>
<protein>
    <submittedName>
        <fullName evidence="3">Uncharacterized protein</fullName>
    </submittedName>
</protein>
<feature type="region of interest" description="Disordered" evidence="1">
    <location>
        <begin position="87"/>
        <end position="174"/>
    </location>
</feature>
<feature type="transmembrane region" description="Helical" evidence="2">
    <location>
        <begin position="234"/>
        <end position="252"/>
    </location>
</feature>
<keyword evidence="2" id="KW-1133">Transmembrane helix</keyword>
<dbReference type="InParanoid" id="A0A1Z5R8I1"/>
<feature type="compositionally biased region" description="Basic and acidic residues" evidence="1">
    <location>
        <begin position="106"/>
        <end position="136"/>
    </location>
</feature>
<evidence type="ECO:0000313" key="3">
    <source>
        <dbReference type="EMBL" id="OQU80058.1"/>
    </source>
</evidence>
<evidence type="ECO:0000313" key="4">
    <source>
        <dbReference type="Proteomes" id="UP000000768"/>
    </source>
</evidence>
<name>A0A1Z5R8I1_SORBI</name>
<feature type="transmembrane region" description="Helical" evidence="2">
    <location>
        <begin position="288"/>
        <end position="304"/>
    </location>
</feature>
<accession>A0A1Z5R8I1</accession>
<organism evidence="3 4">
    <name type="scientific">Sorghum bicolor</name>
    <name type="common">Sorghum</name>
    <name type="synonym">Sorghum vulgare</name>
    <dbReference type="NCBI Taxonomy" id="4558"/>
    <lineage>
        <taxon>Eukaryota</taxon>
        <taxon>Viridiplantae</taxon>
        <taxon>Streptophyta</taxon>
        <taxon>Embryophyta</taxon>
        <taxon>Tracheophyta</taxon>
        <taxon>Spermatophyta</taxon>
        <taxon>Magnoliopsida</taxon>
        <taxon>Liliopsida</taxon>
        <taxon>Poales</taxon>
        <taxon>Poaceae</taxon>
        <taxon>PACMAD clade</taxon>
        <taxon>Panicoideae</taxon>
        <taxon>Andropogonodae</taxon>
        <taxon>Andropogoneae</taxon>
        <taxon>Sorghinae</taxon>
        <taxon>Sorghum</taxon>
    </lineage>
</organism>
<proteinExistence type="predicted"/>
<reference evidence="3 4" key="1">
    <citation type="journal article" date="2009" name="Nature">
        <title>The Sorghum bicolor genome and the diversification of grasses.</title>
        <authorList>
            <person name="Paterson A.H."/>
            <person name="Bowers J.E."/>
            <person name="Bruggmann R."/>
            <person name="Dubchak I."/>
            <person name="Grimwood J."/>
            <person name="Gundlach H."/>
            <person name="Haberer G."/>
            <person name="Hellsten U."/>
            <person name="Mitros T."/>
            <person name="Poliakov A."/>
            <person name="Schmutz J."/>
            <person name="Spannagl M."/>
            <person name="Tang H."/>
            <person name="Wang X."/>
            <person name="Wicker T."/>
            <person name="Bharti A.K."/>
            <person name="Chapman J."/>
            <person name="Feltus F.A."/>
            <person name="Gowik U."/>
            <person name="Grigoriev I.V."/>
            <person name="Lyons E."/>
            <person name="Maher C.A."/>
            <person name="Martis M."/>
            <person name="Narechania A."/>
            <person name="Otillar R.P."/>
            <person name="Penning B.W."/>
            <person name="Salamov A.A."/>
            <person name="Wang Y."/>
            <person name="Zhang L."/>
            <person name="Carpita N.C."/>
            <person name="Freeling M."/>
            <person name="Gingle A.R."/>
            <person name="Hash C.T."/>
            <person name="Keller B."/>
            <person name="Klein P."/>
            <person name="Kresovich S."/>
            <person name="McCann M.C."/>
            <person name="Ming R."/>
            <person name="Peterson D.G."/>
            <person name="Mehboob-ur-Rahman"/>
            <person name="Ware D."/>
            <person name="Westhoff P."/>
            <person name="Mayer K.F."/>
            <person name="Messing J."/>
            <person name="Rokhsar D.S."/>
        </authorList>
    </citation>
    <scope>NUCLEOTIDE SEQUENCE [LARGE SCALE GENOMIC DNA]</scope>
    <source>
        <strain evidence="4">cv. BTx623</strain>
    </source>
</reference>
<dbReference type="Proteomes" id="UP000000768">
    <property type="component" value="Chromosome 7"/>
</dbReference>
<feature type="transmembrane region" description="Helical" evidence="2">
    <location>
        <begin position="407"/>
        <end position="430"/>
    </location>
</feature>
<dbReference type="AlphaFoldDB" id="A0A1Z5R8I1"/>